<feature type="transmembrane region" description="Helical" evidence="1">
    <location>
        <begin position="60"/>
        <end position="82"/>
    </location>
</feature>
<feature type="transmembrane region" description="Helical" evidence="1">
    <location>
        <begin position="94"/>
        <end position="117"/>
    </location>
</feature>
<evidence type="ECO:0000313" key="2">
    <source>
        <dbReference type="EMBL" id="RUO38596.1"/>
    </source>
</evidence>
<evidence type="ECO:0000256" key="1">
    <source>
        <dbReference type="SAM" id="Phobius"/>
    </source>
</evidence>
<sequence>MRKNVGLPLLIGVSLLGIVLSFVVYDGGGASTLYFGVMPGLPFICISVFAGALSNNATKGAVIGATAGALMVSVLCYGVLYYEAITYSGGGANIGLGLLLLPLPIYYVLFIWLGWALGGRSNHSR</sequence>
<keyword evidence="1" id="KW-1133">Transmembrane helix</keyword>
<keyword evidence="1" id="KW-0812">Transmembrane</keyword>
<name>A0A432WXW8_9GAMM</name>
<dbReference type="AlphaFoldDB" id="A0A432WXW8"/>
<accession>A0A432WXW8</accession>
<gene>
    <name evidence="2" type="ORF">CWE13_02825</name>
</gene>
<keyword evidence="3" id="KW-1185">Reference proteome</keyword>
<protein>
    <submittedName>
        <fullName evidence="2">Uncharacterized protein</fullName>
    </submittedName>
</protein>
<proteinExistence type="predicted"/>
<dbReference type="RefSeq" id="WP_126805812.1">
    <property type="nucleotide sequence ID" value="NZ_PIPP01000001.1"/>
</dbReference>
<dbReference type="OrthoDB" id="6336436at2"/>
<reference evidence="3" key="1">
    <citation type="journal article" date="2018" name="Front. Microbiol.">
        <title>Genome-Based Analysis Reveals the Taxonomy and Diversity of the Family Idiomarinaceae.</title>
        <authorList>
            <person name="Liu Y."/>
            <person name="Lai Q."/>
            <person name="Shao Z."/>
        </authorList>
    </citation>
    <scope>NUCLEOTIDE SEQUENCE [LARGE SCALE GENOMIC DNA]</scope>
    <source>
        <strain evidence="3">AIS</strain>
    </source>
</reference>
<organism evidence="2 3">
    <name type="scientific">Aliidiomarina shirensis</name>
    <dbReference type="NCBI Taxonomy" id="1048642"/>
    <lineage>
        <taxon>Bacteria</taxon>
        <taxon>Pseudomonadati</taxon>
        <taxon>Pseudomonadota</taxon>
        <taxon>Gammaproteobacteria</taxon>
        <taxon>Alteromonadales</taxon>
        <taxon>Idiomarinaceae</taxon>
        <taxon>Aliidiomarina</taxon>
    </lineage>
</organism>
<comment type="caution">
    <text evidence="2">The sequence shown here is derived from an EMBL/GenBank/DDBJ whole genome shotgun (WGS) entry which is preliminary data.</text>
</comment>
<evidence type="ECO:0000313" key="3">
    <source>
        <dbReference type="Proteomes" id="UP000286934"/>
    </source>
</evidence>
<dbReference type="Proteomes" id="UP000286934">
    <property type="component" value="Unassembled WGS sequence"/>
</dbReference>
<keyword evidence="1" id="KW-0472">Membrane</keyword>
<feature type="transmembrane region" description="Helical" evidence="1">
    <location>
        <begin position="31"/>
        <end position="53"/>
    </location>
</feature>
<dbReference type="EMBL" id="PIPP01000001">
    <property type="protein sequence ID" value="RUO38596.1"/>
    <property type="molecule type" value="Genomic_DNA"/>
</dbReference>